<dbReference type="Pfam" id="PF04066">
    <property type="entry name" value="MrpF_PhaF"/>
    <property type="match status" value="1"/>
</dbReference>
<dbReference type="NCBIfam" id="NF005930">
    <property type="entry name" value="PRK07948.1"/>
    <property type="match status" value="1"/>
</dbReference>
<keyword evidence="4" id="KW-1003">Cell membrane</keyword>
<evidence type="ECO:0000256" key="4">
    <source>
        <dbReference type="ARBA" id="ARBA00022475"/>
    </source>
</evidence>
<organism evidence="10 11">
    <name type="scientific">Tsukamurella soli</name>
    <dbReference type="NCBI Taxonomy" id="644556"/>
    <lineage>
        <taxon>Bacteria</taxon>
        <taxon>Bacillati</taxon>
        <taxon>Actinomycetota</taxon>
        <taxon>Actinomycetes</taxon>
        <taxon>Mycobacteriales</taxon>
        <taxon>Tsukamurellaceae</taxon>
        <taxon>Tsukamurella</taxon>
    </lineage>
</organism>
<evidence type="ECO:0008006" key="12">
    <source>
        <dbReference type="Google" id="ProtNLM"/>
    </source>
</evidence>
<dbReference type="RefSeq" id="WP_344997732.1">
    <property type="nucleotide sequence ID" value="NZ_BAABFR010000053.1"/>
</dbReference>
<dbReference type="PANTHER" id="PTHR34702">
    <property type="entry name" value="NA(+)/H(+) ANTIPORTER SUBUNIT F1"/>
    <property type="match status" value="1"/>
</dbReference>
<evidence type="ECO:0000256" key="8">
    <source>
        <dbReference type="SAM" id="MobiDB-lite"/>
    </source>
</evidence>
<protein>
    <recommendedName>
        <fullName evidence="12">Multicomponent Na+:H+ antiporter subunit F</fullName>
    </recommendedName>
</protein>
<evidence type="ECO:0000256" key="7">
    <source>
        <dbReference type="ARBA" id="ARBA00023136"/>
    </source>
</evidence>
<feature type="transmembrane region" description="Helical" evidence="9">
    <location>
        <begin position="33"/>
        <end position="53"/>
    </location>
</feature>
<evidence type="ECO:0000256" key="5">
    <source>
        <dbReference type="ARBA" id="ARBA00022692"/>
    </source>
</evidence>
<feature type="transmembrane region" description="Helical" evidence="9">
    <location>
        <begin position="6"/>
        <end position="24"/>
    </location>
</feature>
<comment type="caution">
    <text evidence="10">The sequence shown here is derived from an EMBL/GenBank/DDBJ whole genome shotgun (WGS) entry which is preliminary data.</text>
</comment>
<proteinExistence type="inferred from homology"/>
<keyword evidence="11" id="KW-1185">Reference proteome</keyword>
<evidence type="ECO:0000256" key="6">
    <source>
        <dbReference type="ARBA" id="ARBA00022989"/>
    </source>
</evidence>
<sequence>MTAVYVATAVILVLAAAITTYRLLDGPSTLDRVVAVDALVAIAMCGLAVWAAFSGNSTVVPGIVALSLIGFVGSTSVARFRVPDRPDEDPTGGGWTASDGPVRGDQGDRGGRR</sequence>
<dbReference type="InterPro" id="IPR007208">
    <property type="entry name" value="MrpF/PhaF-like"/>
</dbReference>
<keyword evidence="6 9" id="KW-1133">Transmembrane helix</keyword>
<reference evidence="11" key="1">
    <citation type="journal article" date="2019" name="Int. J. Syst. Evol. Microbiol.">
        <title>The Global Catalogue of Microorganisms (GCM) 10K type strain sequencing project: providing services to taxonomists for standard genome sequencing and annotation.</title>
        <authorList>
            <consortium name="The Broad Institute Genomics Platform"/>
            <consortium name="The Broad Institute Genome Sequencing Center for Infectious Disease"/>
            <person name="Wu L."/>
            <person name="Ma J."/>
        </authorList>
    </citation>
    <scope>NUCLEOTIDE SEQUENCE [LARGE SCALE GENOMIC DNA]</scope>
    <source>
        <strain evidence="11">JCM 17688</strain>
    </source>
</reference>
<evidence type="ECO:0000313" key="11">
    <source>
        <dbReference type="Proteomes" id="UP001500635"/>
    </source>
</evidence>
<evidence type="ECO:0000313" key="10">
    <source>
        <dbReference type="EMBL" id="GAA4397015.1"/>
    </source>
</evidence>
<name>A0ABP8JWZ2_9ACTN</name>
<evidence type="ECO:0000256" key="2">
    <source>
        <dbReference type="ARBA" id="ARBA00009212"/>
    </source>
</evidence>
<dbReference type="Proteomes" id="UP001500635">
    <property type="component" value="Unassembled WGS sequence"/>
</dbReference>
<comment type="similarity">
    <text evidence="2">Belongs to the CPA3 antiporters (TC 2.A.63) subunit F family.</text>
</comment>
<feature type="transmembrane region" description="Helical" evidence="9">
    <location>
        <begin position="59"/>
        <end position="78"/>
    </location>
</feature>
<keyword evidence="7 9" id="KW-0472">Membrane</keyword>
<keyword evidence="3" id="KW-0813">Transport</keyword>
<dbReference type="PANTHER" id="PTHR34702:SF1">
    <property type="entry name" value="NA(+)_H(+) ANTIPORTER SUBUNIT F"/>
    <property type="match status" value="1"/>
</dbReference>
<evidence type="ECO:0000256" key="3">
    <source>
        <dbReference type="ARBA" id="ARBA00022448"/>
    </source>
</evidence>
<gene>
    <name evidence="10" type="ORF">GCM10023147_31930</name>
</gene>
<dbReference type="EMBL" id="BAABFR010000053">
    <property type="protein sequence ID" value="GAA4397015.1"/>
    <property type="molecule type" value="Genomic_DNA"/>
</dbReference>
<keyword evidence="5 9" id="KW-0812">Transmembrane</keyword>
<accession>A0ABP8JWZ2</accession>
<evidence type="ECO:0000256" key="9">
    <source>
        <dbReference type="SAM" id="Phobius"/>
    </source>
</evidence>
<feature type="region of interest" description="Disordered" evidence="8">
    <location>
        <begin position="81"/>
        <end position="113"/>
    </location>
</feature>
<comment type="subcellular location">
    <subcellularLocation>
        <location evidence="1">Cell membrane</location>
        <topology evidence="1">Multi-pass membrane protein</topology>
    </subcellularLocation>
</comment>
<evidence type="ECO:0000256" key="1">
    <source>
        <dbReference type="ARBA" id="ARBA00004651"/>
    </source>
</evidence>